<gene>
    <name evidence="1" type="ORF">ACFQ2O_03300</name>
</gene>
<dbReference type="Proteomes" id="UP001597094">
    <property type="component" value="Unassembled WGS sequence"/>
</dbReference>
<reference evidence="2" key="1">
    <citation type="journal article" date="2019" name="Int. J. Syst. Evol. Microbiol.">
        <title>The Global Catalogue of Microorganisms (GCM) 10K type strain sequencing project: providing services to taxonomists for standard genome sequencing and annotation.</title>
        <authorList>
            <consortium name="The Broad Institute Genomics Platform"/>
            <consortium name="The Broad Institute Genome Sequencing Center for Infectious Disease"/>
            <person name="Wu L."/>
            <person name="Ma J."/>
        </authorList>
    </citation>
    <scope>NUCLEOTIDE SEQUENCE [LARGE SCALE GENOMIC DNA]</scope>
    <source>
        <strain evidence="2">JCM 31319</strain>
    </source>
</reference>
<dbReference type="RefSeq" id="WP_377522894.1">
    <property type="nucleotide sequence ID" value="NZ_JBHTLD010000016.1"/>
</dbReference>
<protein>
    <submittedName>
        <fullName evidence="1">Uncharacterized protein</fullName>
    </submittedName>
</protein>
<keyword evidence="2" id="KW-1185">Reference proteome</keyword>
<comment type="caution">
    <text evidence="1">The sequence shown here is derived from an EMBL/GenBank/DDBJ whole genome shotgun (WGS) entry which is preliminary data.</text>
</comment>
<proteinExistence type="predicted"/>
<dbReference type="EMBL" id="JBHTLD010000016">
    <property type="protein sequence ID" value="MFD1185219.1"/>
    <property type="molecule type" value="Genomic_DNA"/>
</dbReference>
<evidence type="ECO:0000313" key="2">
    <source>
        <dbReference type="Proteomes" id="UP001597094"/>
    </source>
</evidence>
<name>A0ABW3SKM0_9BACT</name>
<evidence type="ECO:0000313" key="1">
    <source>
        <dbReference type="EMBL" id="MFD1185219.1"/>
    </source>
</evidence>
<organism evidence="1 2">
    <name type="scientific">Pontibacter rugosus</name>
    <dbReference type="NCBI Taxonomy" id="1745966"/>
    <lineage>
        <taxon>Bacteria</taxon>
        <taxon>Pseudomonadati</taxon>
        <taxon>Bacteroidota</taxon>
        <taxon>Cytophagia</taxon>
        <taxon>Cytophagales</taxon>
        <taxon>Hymenobacteraceae</taxon>
        <taxon>Pontibacter</taxon>
    </lineage>
</organism>
<accession>A0ABW3SKM0</accession>
<sequence>MAGDTGRKRLYLTGLYDQLLSNLFPVPGLSAYASFSVPRDALIEGLTPGLGAPKPKVKGIVFAN</sequence>